<accession>A0ABW1I7E0</accession>
<dbReference type="PANTHER" id="PTHR42951">
    <property type="entry name" value="METALLO-BETA-LACTAMASE DOMAIN-CONTAINING"/>
    <property type="match status" value="1"/>
</dbReference>
<dbReference type="EMBL" id="JBHSQK010000026">
    <property type="protein sequence ID" value="MFC5949020.1"/>
    <property type="molecule type" value="Genomic_DNA"/>
</dbReference>
<organism evidence="2 3">
    <name type="scientific">Pseudonocardia lutea</name>
    <dbReference type="NCBI Taxonomy" id="2172015"/>
    <lineage>
        <taxon>Bacteria</taxon>
        <taxon>Bacillati</taxon>
        <taxon>Actinomycetota</taxon>
        <taxon>Actinomycetes</taxon>
        <taxon>Pseudonocardiales</taxon>
        <taxon>Pseudonocardiaceae</taxon>
        <taxon>Pseudonocardia</taxon>
    </lineage>
</organism>
<evidence type="ECO:0000313" key="2">
    <source>
        <dbReference type="EMBL" id="MFC5949020.1"/>
    </source>
</evidence>
<dbReference type="SUPFAM" id="SSF56281">
    <property type="entry name" value="Metallo-hydrolase/oxidoreductase"/>
    <property type="match status" value="1"/>
</dbReference>
<dbReference type="PANTHER" id="PTHR42951:SF14">
    <property type="entry name" value="METALLO-BETA-LACTAMASE SUPERFAMILY PROTEIN"/>
    <property type="match status" value="1"/>
</dbReference>
<protein>
    <submittedName>
        <fullName evidence="2">MBL fold metallo-hydrolase</fullName>
    </submittedName>
</protein>
<dbReference type="Pfam" id="PF00753">
    <property type="entry name" value="Lactamase_B"/>
    <property type="match status" value="1"/>
</dbReference>
<gene>
    <name evidence="2" type="ORF">ACFQH9_12130</name>
</gene>
<sequence>MAHALSIDVFTSGYKPVPGGPGWDDSAPATWPASTATLISGDRDAVLVDALLTTDEGRRLAAWVQNTGKRLRTIVVTHGHADHFFGAGPVLNAFPDTELVAADQRVVDEARGQTTPAAMTLWNSWFAGQLAQHPATPELAGSPDHDLEGHTLRIRTVGTADGATYATIVHVPELRTVCSGDIVYNDIHMWLWKSTPDTRQAWRASLDAVAALAPATIIAGHRDPDAPDDDATRVLDQTRRYLEDFEQVVAKSNEPPEVIDEMLARYPNHGNRYTLFLAASSQFPA</sequence>
<evidence type="ECO:0000313" key="3">
    <source>
        <dbReference type="Proteomes" id="UP001596119"/>
    </source>
</evidence>
<dbReference type="InterPro" id="IPR001279">
    <property type="entry name" value="Metallo-B-lactamas"/>
</dbReference>
<dbReference type="InterPro" id="IPR050855">
    <property type="entry name" value="NDM-1-like"/>
</dbReference>
<dbReference type="Proteomes" id="UP001596119">
    <property type="component" value="Unassembled WGS sequence"/>
</dbReference>
<dbReference type="SMART" id="SM00849">
    <property type="entry name" value="Lactamase_B"/>
    <property type="match status" value="1"/>
</dbReference>
<name>A0ABW1I7E0_9PSEU</name>
<evidence type="ECO:0000259" key="1">
    <source>
        <dbReference type="SMART" id="SM00849"/>
    </source>
</evidence>
<keyword evidence="3" id="KW-1185">Reference proteome</keyword>
<dbReference type="RefSeq" id="WP_379566101.1">
    <property type="nucleotide sequence ID" value="NZ_JBHSQK010000026.1"/>
</dbReference>
<dbReference type="InterPro" id="IPR036866">
    <property type="entry name" value="RibonucZ/Hydroxyglut_hydro"/>
</dbReference>
<dbReference type="CDD" id="cd07739">
    <property type="entry name" value="metallo-hydrolase-like_MBL-fold"/>
    <property type="match status" value="1"/>
</dbReference>
<comment type="caution">
    <text evidence="2">The sequence shown here is derived from an EMBL/GenBank/DDBJ whole genome shotgun (WGS) entry which is preliminary data.</text>
</comment>
<reference evidence="3" key="1">
    <citation type="journal article" date="2019" name="Int. J. Syst. Evol. Microbiol.">
        <title>The Global Catalogue of Microorganisms (GCM) 10K type strain sequencing project: providing services to taxonomists for standard genome sequencing and annotation.</title>
        <authorList>
            <consortium name="The Broad Institute Genomics Platform"/>
            <consortium name="The Broad Institute Genome Sequencing Center for Infectious Disease"/>
            <person name="Wu L."/>
            <person name="Ma J."/>
        </authorList>
    </citation>
    <scope>NUCLEOTIDE SEQUENCE [LARGE SCALE GENOMIC DNA]</scope>
    <source>
        <strain evidence="3">CGMCC 4.7397</strain>
    </source>
</reference>
<dbReference type="Gene3D" id="3.60.15.10">
    <property type="entry name" value="Ribonuclease Z/Hydroxyacylglutathione hydrolase-like"/>
    <property type="match status" value="1"/>
</dbReference>
<feature type="domain" description="Metallo-beta-lactamase" evidence="1">
    <location>
        <begin position="33"/>
        <end position="221"/>
    </location>
</feature>
<proteinExistence type="predicted"/>